<sequence>MGNAALAAHIADLDLGHSFKAMAHRDLALKVLEDKFNQIMPCVFADHINAQFDADGLDPMRMFQETHLFAEAYKDLVIDPKFNPFGSRSDLHFDMTFLFPRWGYGSAPTVKGLSASQSALLIASYLPSATYSPTGKANATIQDYAIAMLNASLVPPGTVTAPKMPQEDIEVMITTKTIFDGADVSYYYAISHTLWNQWMITINDNSTSNFWVIDLVSWYHANEKAAFLKSNVSFNNVSVTHVDGLSGSCFVSGTLVETSNGPVAIETLRENDVILTRTGAQNQWGLYGDEIVESAAPKTLYGFDGGRAFFTARHPFHTTTGIPRSKGSGATETKPSPRLAAAQSAD</sequence>
<dbReference type="VEuPathDB" id="FungiDB:NECHADRAFT_88667"/>
<dbReference type="HOGENOM" id="CLU_801905_0_0_1"/>
<evidence type="ECO:0000313" key="2">
    <source>
        <dbReference type="EMBL" id="EEU35111.1"/>
    </source>
</evidence>
<dbReference type="Proteomes" id="UP000005206">
    <property type="component" value="Chromosome 15"/>
</dbReference>
<accession>C7ZLG3</accession>
<dbReference type="EMBL" id="GG698945">
    <property type="protein sequence ID" value="EEU35111.1"/>
    <property type="molecule type" value="Genomic_DNA"/>
</dbReference>
<keyword evidence="3" id="KW-1185">Reference proteome</keyword>
<dbReference type="InParanoid" id="C7ZLG3"/>
<organism evidence="2 3">
    <name type="scientific">Fusarium vanettenii (strain ATCC MYA-4622 / CBS 123669 / FGSC 9596 / NRRL 45880 / 77-13-4)</name>
    <name type="common">Fusarium solani subsp. pisi</name>
    <dbReference type="NCBI Taxonomy" id="660122"/>
    <lineage>
        <taxon>Eukaryota</taxon>
        <taxon>Fungi</taxon>
        <taxon>Dikarya</taxon>
        <taxon>Ascomycota</taxon>
        <taxon>Pezizomycotina</taxon>
        <taxon>Sordariomycetes</taxon>
        <taxon>Hypocreomycetidae</taxon>
        <taxon>Hypocreales</taxon>
        <taxon>Nectriaceae</taxon>
        <taxon>Fusarium</taxon>
        <taxon>Fusarium solani species complex</taxon>
        <taxon>Fusarium vanettenii</taxon>
    </lineage>
</organism>
<evidence type="ECO:0000256" key="1">
    <source>
        <dbReference type="SAM" id="MobiDB-lite"/>
    </source>
</evidence>
<feature type="region of interest" description="Disordered" evidence="1">
    <location>
        <begin position="318"/>
        <end position="346"/>
    </location>
</feature>
<dbReference type="KEGG" id="nhe:NECHADRAFT_88667"/>
<gene>
    <name evidence="2" type="ORF">NECHADRAFT_88667</name>
</gene>
<dbReference type="InterPro" id="IPR036844">
    <property type="entry name" value="Hint_dom_sf"/>
</dbReference>
<protein>
    <submittedName>
        <fullName evidence="2">Uncharacterized protein</fullName>
    </submittedName>
</protein>
<dbReference type="AlphaFoldDB" id="C7ZLG3"/>
<proteinExistence type="predicted"/>
<evidence type="ECO:0000313" key="3">
    <source>
        <dbReference type="Proteomes" id="UP000005206"/>
    </source>
</evidence>
<name>C7ZLG3_FUSV7</name>
<reference evidence="2 3" key="1">
    <citation type="journal article" date="2009" name="PLoS Genet.">
        <title>The genome of Nectria haematococca: contribution of supernumerary chromosomes to gene expansion.</title>
        <authorList>
            <person name="Coleman J.J."/>
            <person name="Rounsley S.D."/>
            <person name="Rodriguez-Carres M."/>
            <person name="Kuo A."/>
            <person name="Wasmann C.C."/>
            <person name="Grimwood J."/>
            <person name="Schmutz J."/>
            <person name="Taga M."/>
            <person name="White G.J."/>
            <person name="Zhou S."/>
            <person name="Schwartz D.C."/>
            <person name="Freitag M."/>
            <person name="Ma L.J."/>
            <person name="Danchin E.G."/>
            <person name="Henrissat B."/>
            <person name="Coutinho P.M."/>
            <person name="Nelson D.R."/>
            <person name="Straney D."/>
            <person name="Napoli C.A."/>
            <person name="Barker B.M."/>
            <person name="Gribskov M."/>
            <person name="Rep M."/>
            <person name="Kroken S."/>
            <person name="Molnar I."/>
            <person name="Rensing C."/>
            <person name="Kennell J.C."/>
            <person name="Zamora J."/>
            <person name="Farman M.L."/>
            <person name="Selker E.U."/>
            <person name="Salamov A."/>
            <person name="Shapiro H."/>
            <person name="Pangilinan J."/>
            <person name="Lindquist E."/>
            <person name="Lamers C."/>
            <person name="Grigoriev I.V."/>
            <person name="Geiser D.M."/>
            <person name="Covert S.F."/>
            <person name="Temporini E."/>
            <person name="Vanetten H.D."/>
        </authorList>
    </citation>
    <scope>NUCLEOTIDE SEQUENCE [LARGE SCALE GENOMIC DNA]</scope>
    <source>
        <strain evidence="3">ATCC MYA-4622 / CBS 123669 / FGSC 9596 / NRRL 45880 / 77-13-4</strain>
    </source>
</reference>
<dbReference type="RefSeq" id="XP_003040824.1">
    <property type="nucleotide sequence ID" value="XM_003040778.1"/>
</dbReference>
<dbReference type="Gene3D" id="2.170.16.10">
    <property type="entry name" value="Hedgehog/Intein (Hint) domain"/>
    <property type="match status" value="1"/>
</dbReference>
<feature type="compositionally biased region" description="Polar residues" evidence="1">
    <location>
        <begin position="318"/>
        <end position="334"/>
    </location>
</feature>
<dbReference type="SUPFAM" id="SSF51294">
    <property type="entry name" value="Hedgehog/intein (Hint) domain"/>
    <property type="match status" value="1"/>
</dbReference>
<dbReference type="GeneID" id="9679257"/>
<dbReference type="OrthoDB" id="10359245at2759"/>